<gene>
    <name evidence="1" type="ORF">NKI27_02455</name>
</gene>
<keyword evidence="2" id="KW-1185">Reference proteome</keyword>
<evidence type="ECO:0000313" key="2">
    <source>
        <dbReference type="Proteomes" id="UP001163739"/>
    </source>
</evidence>
<name>A0ABY6N3I8_9ALTE</name>
<evidence type="ECO:0000313" key="1">
    <source>
        <dbReference type="EMBL" id="UZE96633.1"/>
    </source>
</evidence>
<proteinExistence type="predicted"/>
<protein>
    <submittedName>
        <fullName evidence="1">Uncharacterized protein</fullName>
    </submittedName>
</protein>
<reference evidence="1" key="1">
    <citation type="submission" date="2022-06" db="EMBL/GenBank/DDBJ databases">
        <title>Alkalimarinus sp. nov., isolated from gut of a Alitta virens.</title>
        <authorList>
            <person name="Yang A.I."/>
            <person name="Shin N.-R."/>
        </authorList>
    </citation>
    <scope>NUCLEOTIDE SEQUENCE</scope>
    <source>
        <strain evidence="1">A2M4</strain>
    </source>
</reference>
<organism evidence="1 2">
    <name type="scientific">Alkalimarinus alittae</name>
    <dbReference type="NCBI Taxonomy" id="2961619"/>
    <lineage>
        <taxon>Bacteria</taxon>
        <taxon>Pseudomonadati</taxon>
        <taxon>Pseudomonadota</taxon>
        <taxon>Gammaproteobacteria</taxon>
        <taxon>Alteromonadales</taxon>
        <taxon>Alteromonadaceae</taxon>
        <taxon>Alkalimarinus</taxon>
    </lineage>
</organism>
<dbReference type="Proteomes" id="UP001163739">
    <property type="component" value="Chromosome"/>
</dbReference>
<sequence>MAVLVNCTCGSEPVCEPGAIGSRNWNVCCFNCGARSATFVNRTEAVMSWNQIIADNQKVVERPAVTGVIDQAIQLIRNRQSVS</sequence>
<dbReference type="EMBL" id="CP100390">
    <property type="protein sequence ID" value="UZE96633.1"/>
    <property type="molecule type" value="Genomic_DNA"/>
</dbReference>
<dbReference type="RefSeq" id="WP_265048117.1">
    <property type="nucleotide sequence ID" value="NZ_CP100390.1"/>
</dbReference>
<accession>A0ABY6N3I8</accession>